<comment type="similarity">
    <text evidence="1">Belongs to the cAMP-dependent kinase regulatory chain family.</text>
</comment>
<dbReference type="InterPro" id="IPR018488">
    <property type="entry name" value="cNMP-bd_CS"/>
</dbReference>
<dbReference type="GO" id="GO:0034236">
    <property type="term" value="F:protein kinase A catalytic subunit binding"/>
    <property type="evidence" value="ECO:0007669"/>
    <property type="project" value="TreeGrafter"/>
</dbReference>
<evidence type="ECO:0000313" key="9">
    <source>
        <dbReference type="EMBL" id="CAG7718282.1"/>
    </source>
</evidence>
<dbReference type="EMBL" id="CAJVCH010052262">
    <property type="protein sequence ID" value="CAG7718282.1"/>
    <property type="molecule type" value="Genomic_DNA"/>
</dbReference>
<proteinExistence type="inferred from homology"/>
<dbReference type="Proteomes" id="UP000708208">
    <property type="component" value="Unassembled WGS sequence"/>
</dbReference>
<evidence type="ECO:0000256" key="2">
    <source>
        <dbReference type="ARBA" id="ARBA00022553"/>
    </source>
</evidence>
<evidence type="ECO:0000256" key="4">
    <source>
        <dbReference type="ARBA" id="ARBA00022737"/>
    </source>
</evidence>
<dbReference type="PROSITE" id="PS00889">
    <property type="entry name" value="CNMP_BINDING_2"/>
    <property type="match status" value="2"/>
</dbReference>
<dbReference type="GO" id="GO:0007611">
    <property type="term" value="P:learning or memory"/>
    <property type="evidence" value="ECO:0007669"/>
    <property type="project" value="UniProtKB-ARBA"/>
</dbReference>
<dbReference type="FunFam" id="2.60.120.10:FF:000006">
    <property type="entry name" value="cAMP-dependent protein kinase type I-alpha regulatory subunit"/>
    <property type="match status" value="1"/>
</dbReference>
<dbReference type="GO" id="GO:0005952">
    <property type="term" value="C:cAMP-dependent protein kinase complex"/>
    <property type="evidence" value="ECO:0007669"/>
    <property type="project" value="InterPro"/>
</dbReference>
<reference evidence="9" key="1">
    <citation type="submission" date="2021-06" db="EMBL/GenBank/DDBJ databases">
        <authorList>
            <person name="Hodson N. C."/>
            <person name="Mongue J. A."/>
            <person name="Jaron S. K."/>
        </authorList>
    </citation>
    <scope>NUCLEOTIDE SEQUENCE</scope>
</reference>
<evidence type="ECO:0000256" key="7">
    <source>
        <dbReference type="SAM" id="MobiDB-lite"/>
    </source>
</evidence>
<dbReference type="CDD" id="cd12097">
    <property type="entry name" value="DD_RI_PKA"/>
    <property type="match status" value="1"/>
</dbReference>
<keyword evidence="6" id="KW-0114">cAMP</keyword>
<dbReference type="Pfam" id="PF00027">
    <property type="entry name" value="cNMP_binding"/>
    <property type="match status" value="2"/>
</dbReference>
<dbReference type="GO" id="GO:0030552">
    <property type="term" value="F:cAMP binding"/>
    <property type="evidence" value="ECO:0007669"/>
    <property type="project" value="UniProtKB-KW"/>
</dbReference>
<dbReference type="InterPro" id="IPR050503">
    <property type="entry name" value="cAMP-dep_PK_reg_su-like"/>
</dbReference>
<protein>
    <recommendedName>
        <fullName evidence="8">Cyclic nucleotide-binding domain-containing protein</fullName>
    </recommendedName>
</protein>
<name>A0A8J2JGD3_9HEXA</name>
<dbReference type="Pfam" id="PF02197">
    <property type="entry name" value="RIIa"/>
    <property type="match status" value="1"/>
</dbReference>
<keyword evidence="4" id="KW-0677">Repeat</keyword>
<accession>A0A8J2JGD3</accession>
<evidence type="ECO:0000256" key="6">
    <source>
        <dbReference type="ARBA" id="ARBA00023149"/>
    </source>
</evidence>
<evidence type="ECO:0000256" key="5">
    <source>
        <dbReference type="ARBA" id="ARBA00022741"/>
    </source>
</evidence>
<dbReference type="PANTHER" id="PTHR11635:SF152">
    <property type="entry name" value="CAMP-DEPENDENT PROTEIN KINASE TYPE I REGULATORY SUBUNIT-RELATED"/>
    <property type="match status" value="1"/>
</dbReference>
<dbReference type="PROSITE" id="PS50042">
    <property type="entry name" value="CNMP_BINDING_3"/>
    <property type="match status" value="2"/>
</dbReference>
<feature type="domain" description="Cyclic nucleotide-binding" evidence="8">
    <location>
        <begin position="254"/>
        <end position="375"/>
    </location>
</feature>
<evidence type="ECO:0000256" key="1">
    <source>
        <dbReference type="ARBA" id="ARBA00005753"/>
    </source>
</evidence>
<dbReference type="PIRSF" id="PIRSF000548">
    <property type="entry name" value="PK_regulatory"/>
    <property type="match status" value="1"/>
</dbReference>
<keyword evidence="5" id="KW-0547">Nucleotide-binding</keyword>
<dbReference type="SMART" id="SM00394">
    <property type="entry name" value="RIIa"/>
    <property type="match status" value="1"/>
</dbReference>
<dbReference type="InterPro" id="IPR012198">
    <property type="entry name" value="cAMP_dep_PK_reg_su"/>
</dbReference>
<sequence>MSSGAGNGSGNAEEASLRDCEAYVNRHNIQSLLKDCIVQLCVQRPESPVAFLRQYFTQLDNENAAARRANTMLENVSPEDTEDLSPLPRGKPIARRGGISAEPVTEEDATSYVKKVVPKDYKTMAALTRAIGKNVLFAHLDESERSEVFDAMFQETYLASETIIREGDEGNYFYVIDSGEVEVSKDGKFLTSICEGGSFGELALIYGTPRAATVKAKTDVKVWVIDRDSYRRILMGSTIRKRKMYQELLSKVSILENLDEWERLTIADALEPTSFTPGEKVVKQGDHGDEFYIIVEGNAIVTQNIDSSDVQVGELGKSDYFGEIALLLDRPRAATVTASPGSTLKCVKLDRARFERVLGPVADILKRNISRYHSYVSLSV</sequence>
<gene>
    <name evidence="9" type="ORF">AFUS01_LOCUS7684</name>
</gene>
<comment type="caution">
    <text evidence="9">The sequence shown here is derived from an EMBL/GenBank/DDBJ whole genome shotgun (WGS) entry which is preliminary data.</text>
</comment>
<dbReference type="GO" id="GO:0004862">
    <property type="term" value="F:cAMP-dependent protein kinase inhibitor activity"/>
    <property type="evidence" value="ECO:0007669"/>
    <property type="project" value="TreeGrafter"/>
</dbReference>
<dbReference type="InterPro" id="IPR003117">
    <property type="entry name" value="cAMP_dep_PK_reg_su_I/II_a/b"/>
</dbReference>
<evidence type="ECO:0000259" key="8">
    <source>
        <dbReference type="PROSITE" id="PS50042"/>
    </source>
</evidence>
<evidence type="ECO:0000313" key="10">
    <source>
        <dbReference type="Proteomes" id="UP000708208"/>
    </source>
</evidence>
<keyword evidence="10" id="KW-1185">Reference proteome</keyword>
<dbReference type="AlphaFoldDB" id="A0A8J2JGD3"/>
<dbReference type="InterPro" id="IPR000595">
    <property type="entry name" value="cNMP-bd_dom"/>
</dbReference>
<dbReference type="SMART" id="SM00100">
    <property type="entry name" value="cNMP"/>
    <property type="match status" value="2"/>
</dbReference>
<keyword evidence="3" id="KW-0116">cAMP-binding</keyword>
<dbReference type="GO" id="GO:0005829">
    <property type="term" value="C:cytosol"/>
    <property type="evidence" value="ECO:0007669"/>
    <property type="project" value="TreeGrafter"/>
</dbReference>
<evidence type="ECO:0000256" key="3">
    <source>
        <dbReference type="ARBA" id="ARBA00022566"/>
    </source>
</evidence>
<keyword evidence="2" id="KW-0597">Phosphoprotein</keyword>
<feature type="region of interest" description="Disordered" evidence="7">
    <location>
        <begin position="76"/>
        <end position="96"/>
    </location>
</feature>
<dbReference type="OrthoDB" id="417078at2759"/>
<dbReference type="PROSITE" id="PS00888">
    <property type="entry name" value="CNMP_BINDING_1"/>
    <property type="match status" value="2"/>
</dbReference>
<organism evidence="9 10">
    <name type="scientific">Allacma fusca</name>
    <dbReference type="NCBI Taxonomy" id="39272"/>
    <lineage>
        <taxon>Eukaryota</taxon>
        <taxon>Metazoa</taxon>
        <taxon>Ecdysozoa</taxon>
        <taxon>Arthropoda</taxon>
        <taxon>Hexapoda</taxon>
        <taxon>Collembola</taxon>
        <taxon>Symphypleona</taxon>
        <taxon>Sminthuridae</taxon>
        <taxon>Allacma</taxon>
    </lineage>
</organism>
<feature type="domain" description="Cyclic nucleotide-binding" evidence="8">
    <location>
        <begin position="136"/>
        <end position="251"/>
    </location>
</feature>
<dbReference type="CDD" id="cd00038">
    <property type="entry name" value="CAP_ED"/>
    <property type="match status" value="2"/>
</dbReference>
<dbReference type="PANTHER" id="PTHR11635">
    <property type="entry name" value="CAMP-DEPENDENT PROTEIN KINASE REGULATORY CHAIN"/>
    <property type="match status" value="1"/>
</dbReference>